<dbReference type="OrthoDB" id="5336357at2759"/>
<dbReference type="EMBL" id="NAJQ01000097">
    <property type="protein sequence ID" value="TKA79119.1"/>
    <property type="molecule type" value="Genomic_DNA"/>
</dbReference>
<dbReference type="Proteomes" id="UP000309340">
    <property type="component" value="Unassembled WGS sequence"/>
</dbReference>
<name>A0A4V5NJ39_9PEZI</name>
<comment type="caution">
    <text evidence="2">The sequence shown here is derived from an EMBL/GenBank/DDBJ whole genome shotgun (WGS) entry which is preliminary data.</text>
</comment>
<feature type="region of interest" description="Disordered" evidence="1">
    <location>
        <begin position="58"/>
        <end position="85"/>
    </location>
</feature>
<dbReference type="STRING" id="329884.A0A4V5NJ39"/>
<evidence type="ECO:0000313" key="3">
    <source>
        <dbReference type="Proteomes" id="UP000309340"/>
    </source>
</evidence>
<reference evidence="2 3" key="1">
    <citation type="submission" date="2017-03" db="EMBL/GenBank/DDBJ databases">
        <title>Genomes of endolithic fungi from Antarctica.</title>
        <authorList>
            <person name="Coleine C."/>
            <person name="Masonjones S."/>
            <person name="Stajich J.E."/>
        </authorList>
    </citation>
    <scope>NUCLEOTIDE SEQUENCE [LARGE SCALE GENOMIC DNA]</scope>
    <source>
        <strain evidence="2 3">CCFEE 5184</strain>
    </source>
</reference>
<evidence type="ECO:0000313" key="2">
    <source>
        <dbReference type="EMBL" id="TKA79119.1"/>
    </source>
</evidence>
<keyword evidence="3" id="KW-1185">Reference proteome</keyword>
<feature type="region of interest" description="Disordered" evidence="1">
    <location>
        <begin position="190"/>
        <end position="220"/>
    </location>
</feature>
<dbReference type="AlphaFoldDB" id="A0A4V5NJ39"/>
<accession>A0A4V5NJ39</accession>
<protein>
    <submittedName>
        <fullName evidence="2">Uncharacterized protein</fullName>
    </submittedName>
</protein>
<proteinExistence type="predicted"/>
<evidence type="ECO:0000256" key="1">
    <source>
        <dbReference type="SAM" id="MobiDB-lite"/>
    </source>
</evidence>
<sequence>MALKRKRSSISFSSPATIYSTTTTTIDSPSTTAIPYYYQQHKPTPALHEKPTWAFPTYDHSPSAQHLNSRTHKRHRDNRPDEQQVHASTINRLYDAQRKHPDAAPVLSSQSVSAAAVQERPQRSTLHAFWNLPSSAPVRIEGMQLDGGGGHRIRDEAPRCEDCERPLREENAMEVDDGLLEQDTAVERGYVGHDGLHPSGGTHGPAADFDKLEPQDAEGV</sequence>
<organism evidence="2 3">
    <name type="scientific">Friedmanniomyces simplex</name>
    <dbReference type="NCBI Taxonomy" id="329884"/>
    <lineage>
        <taxon>Eukaryota</taxon>
        <taxon>Fungi</taxon>
        <taxon>Dikarya</taxon>
        <taxon>Ascomycota</taxon>
        <taxon>Pezizomycotina</taxon>
        <taxon>Dothideomycetes</taxon>
        <taxon>Dothideomycetidae</taxon>
        <taxon>Mycosphaerellales</taxon>
        <taxon>Teratosphaeriaceae</taxon>
        <taxon>Friedmanniomyces</taxon>
    </lineage>
</organism>
<gene>
    <name evidence="2" type="ORF">B0A55_02427</name>
</gene>